<evidence type="ECO:0000313" key="2">
    <source>
        <dbReference type="Proteomes" id="UP001459277"/>
    </source>
</evidence>
<gene>
    <name evidence="1" type="ORF">SO802_023411</name>
</gene>
<dbReference type="Proteomes" id="UP001459277">
    <property type="component" value="Unassembled WGS sequence"/>
</dbReference>
<sequence>MGNSLVLTVTVNVCPSHNYWVLQHSLGKKHVRMEISIKLDLDDKYSLDYEVNINGEKFKINTTWAVQNDCQVYQLSRWLYEIHRIYGKKNRRNLVVGLGADRSHGYRGGRCKDTYVEKESDSFTSFLDIDFSLYDQRGGREAWKGEGFVHEELGGASRMRAEEKCSKGNNFSRPKLAALAKEVLGEDMHFEKPNGLIWWSEMYYDVLSDDVVMYATVEAFLTCRIGSKLLRCSCCTSALEELWARGIASGGGLDDVLVDWTIGKDVSPREHLSCPGTICN</sequence>
<keyword evidence="2" id="KW-1185">Reference proteome</keyword>
<proteinExistence type="predicted"/>
<comment type="caution">
    <text evidence="1">The sequence shown here is derived from an EMBL/GenBank/DDBJ whole genome shotgun (WGS) entry which is preliminary data.</text>
</comment>
<organism evidence="1 2">
    <name type="scientific">Lithocarpus litseifolius</name>
    <dbReference type="NCBI Taxonomy" id="425828"/>
    <lineage>
        <taxon>Eukaryota</taxon>
        <taxon>Viridiplantae</taxon>
        <taxon>Streptophyta</taxon>
        <taxon>Embryophyta</taxon>
        <taxon>Tracheophyta</taxon>
        <taxon>Spermatophyta</taxon>
        <taxon>Magnoliopsida</taxon>
        <taxon>eudicotyledons</taxon>
        <taxon>Gunneridae</taxon>
        <taxon>Pentapetalae</taxon>
        <taxon>rosids</taxon>
        <taxon>fabids</taxon>
        <taxon>Fagales</taxon>
        <taxon>Fagaceae</taxon>
        <taxon>Lithocarpus</taxon>
    </lineage>
</organism>
<accession>A0AAW2C8B5</accession>
<dbReference type="EMBL" id="JAZDWU010000008">
    <property type="protein sequence ID" value="KAK9993708.1"/>
    <property type="molecule type" value="Genomic_DNA"/>
</dbReference>
<evidence type="ECO:0000313" key="1">
    <source>
        <dbReference type="EMBL" id="KAK9993708.1"/>
    </source>
</evidence>
<reference evidence="1 2" key="1">
    <citation type="submission" date="2024-01" db="EMBL/GenBank/DDBJ databases">
        <title>A telomere-to-telomere, gap-free genome of sweet tea (Lithocarpus litseifolius).</title>
        <authorList>
            <person name="Zhou J."/>
        </authorList>
    </citation>
    <scope>NUCLEOTIDE SEQUENCE [LARGE SCALE GENOMIC DNA]</scope>
    <source>
        <strain evidence="1">Zhou-2022a</strain>
        <tissue evidence="1">Leaf</tissue>
    </source>
</reference>
<protein>
    <submittedName>
        <fullName evidence="1">Uncharacterized protein</fullName>
    </submittedName>
</protein>
<name>A0AAW2C8B5_9ROSI</name>
<dbReference type="AlphaFoldDB" id="A0AAW2C8B5"/>